<gene>
    <name evidence="1" type="ORF">HYPDE_24313</name>
</gene>
<dbReference type="AlphaFoldDB" id="N0B0X2"/>
<organism evidence="1 2">
    <name type="scientific">Hyphomicrobium denitrificans 1NES1</name>
    <dbReference type="NCBI Taxonomy" id="670307"/>
    <lineage>
        <taxon>Bacteria</taxon>
        <taxon>Pseudomonadati</taxon>
        <taxon>Pseudomonadota</taxon>
        <taxon>Alphaproteobacteria</taxon>
        <taxon>Hyphomicrobiales</taxon>
        <taxon>Hyphomicrobiaceae</taxon>
        <taxon>Hyphomicrobium</taxon>
    </lineage>
</organism>
<evidence type="ECO:0000313" key="1">
    <source>
        <dbReference type="EMBL" id="AGK56548.1"/>
    </source>
</evidence>
<name>N0B0X2_9HYPH</name>
<dbReference type="KEGG" id="hdt:HYPDE_24313"/>
<reference evidence="1 2" key="1">
    <citation type="journal article" date="2013" name="Genome Announc.">
        <title>Genome sequences for three denitrifying bacterial strains isolated from a uranium- and nitrate-contaminated subsurface environment.</title>
        <authorList>
            <person name="Venkatramanan R."/>
            <person name="Prakash O."/>
            <person name="Woyke T."/>
            <person name="Chain P."/>
            <person name="Goodwin L.A."/>
            <person name="Watson D."/>
            <person name="Brooks S."/>
            <person name="Kostka J.E."/>
            <person name="Green S.J."/>
        </authorList>
    </citation>
    <scope>NUCLEOTIDE SEQUENCE [LARGE SCALE GENOMIC DNA]</scope>
    <source>
        <strain evidence="1 2">1NES1</strain>
    </source>
</reference>
<accession>N0B0X2</accession>
<dbReference type="Proteomes" id="UP000005952">
    <property type="component" value="Chromosome"/>
</dbReference>
<protein>
    <submittedName>
        <fullName evidence="1">Uncharacterized protein</fullName>
    </submittedName>
</protein>
<dbReference type="HOGENOM" id="CLU_2734576_0_0_5"/>
<proteinExistence type="predicted"/>
<sequence>MFAISTISILTKTPILFSRRSEHINVRVRHAQRPFASGEAWRPISPHGLSHRVPADDQFRLVITKSSSSQM</sequence>
<keyword evidence="2" id="KW-1185">Reference proteome</keyword>
<dbReference type="EMBL" id="CP005587">
    <property type="protein sequence ID" value="AGK56548.1"/>
    <property type="molecule type" value="Genomic_DNA"/>
</dbReference>
<evidence type="ECO:0000313" key="2">
    <source>
        <dbReference type="Proteomes" id="UP000005952"/>
    </source>
</evidence>
<dbReference type="STRING" id="670307.HYPDE_24313"/>